<accession>A0A918IPJ6</accession>
<dbReference type="Gene3D" id="2.40.50.100">
    <property type="match status" value="2"/>
</dbReference>
<dbReference type="Proteomes" id="UP000634668">
    <property type="component" value="Unassembled WGS sequence"/>
</dbReference>
<evidence type="ECO:0000259" key="2">
    <source>
        <dbReference type="Pfam" id="PF25881"/>
    </source>
</evidence>
<dbReference type="GO" id="GO:0005886">
    <property type="term" value="C:plasma membrane"/>
    <property type="evidence" value="ECO:0007669"/>
    <property type="project" value="TreeGrafter"/>
</dbReference>
<dbReference type="AlphaFoldDB" id="A0A918IPJ6"/>
<sequence length="302" mass="33380">MGCNSNKEITDLRGKVKFETLSISSKLAGRIAEVYVTEGQKVKQGDTLALIDVPEIGAKLFQADGAVLAAQGQLNMANNGATTEQLEQIKSQVEASKAQLKFAEESLNRMTAMYKDSLVTAQAFEETQMKVDMARAQLKAMEAKQQEVTVGTRQELLAQAKGQLDRAEGAKKEVLIAADEKYIIAPTDMSIETITLNPGELASPGYTLFNGYQTNTVYYRFTVSESKIYNYKIGQTLTVVNPYTNEESPSKITAIKQLPRYADITSTSPLYKLDEAIYELKLVPENTSQEQQFFINATVLLK</sequence>
<dbReference type="PANTHER" id="PTHR30438">
    <property type="entry name" value="36 KDA ANTIGEN-RELATED"/>
    <property type="match status" value="1"/>
</dbReference>
<dbReference type="SUPFAM" id="SSF111369">
    <property type="entry name" value="HlyD-like secretion proteins"/>
    <property type="match status" value="1"/>
</dbReference>
<keyword evidence="1" id="KW-0175">Coiled coil</keyword>
<gene>
    <name evidence="3" type="ORF">GCM10007383_06250</name>
</gene>
<dbReference type="InterPro" id="IPR059052">
    <property type="entry name" value="HH_YbhG-like"/>
</dbReference>
<protein>
    <submittedName>
        <fullName evidence="3">Hemolysin secretion protein D</fullName>
    </submittedName>
</protein>
<evidence type="ECO:0000313" key="3">
    <source>
        <dbReference type="EMBL" id="GGW24498.1"/>
    </source>
</evidence>
<reference evidence="3" key="2">
    <citation type="submission" date="2020-09" db="EMBL/GenBank/DDBJ databases">
        <authorList>
            <person name="Sun Q."/>
            <person name="Kim S."/>
        </authorList>
    </citation>
    <scope>NUCLEOTIDE SEQUENCE</scope>
    <source>
        <strain evidence="3">KCTC 12113</strain>
    </source>
</reference>
<feature type="coiled-coil region" evidence="1">
    <location>
        <begin position="86"/>
        <end position="173"/>
    </location>
</feature>
<evidence type="ECO:0000313" key="4">
    <source>
        <dbReference type="Proteomes" id="UP000634668"/>
    </source>
</evidence>
<dbReference type="Gene3D" id="2.40.30.170">
    <property type="match status" value="1"/>
</dbReference>
<proteinExistence type="predicted"/>
<organism evidence="3 4">
    <name type="scientific">Arenibacter certesii</name>
    <dbReference type="NCBI Taxonomy" id="228955"/>
    <lineage>
        <taxon>Bacteria</taxon>
        <taxon>Pseudomonadati</taxon>
        <taxon>Bacteroidota</taxon>
        <taxon>Flavobacteriia</taxon>
        <taxon>Flavobacteriales</taxon>
        <taxon>Flavobacteriaceae</taxon>
        <taxon>Arenibacter</taxon>
    </lineage>
</organism>
<feature type="domain" description="YbhG-like alpha-helical hairpin" evidence="2">
    <location>
        <begin position="58"/>
        <end position="171"/>
    </location>
</feature>
<dbReference type="PANTHER" id="PTHR30438:SF2">
    <property type="entry name" value="MEMBRANE PROTEIN"/>
    <property type="match status" value="1"/>
</dbReference>
<keyword evidence="4" id="KW-1185">Reference proteome</keyword>
<dbReference type="Pfam" id="PF25881">
    <property type="entry name" value="HH_YBHG"/>
    <property type="match status" value="1"/>
</dbReference>
<dbReference type="Gene3D" id="1.10.287.470">
    <property type="entry name" value="Helix hairpin bin"/>
    <property type="match status" value="2"/>
</dbReference>
<comment type="caution">
    <text evidence="3">The sequence shown here is derived from an EMBL/GenBank/DDBJ whole genome shotgun (WGS) entry which is preliminary data.</text>
</comment>
<name>A0A918IPJ6_9FLAO</name>
<evidence type="ECO:0000256" key="1">
    <source>
        <dbReference type="SAM" id="Coils"/>
    </source>
</evidence>
<dbReference type="EMBL" id="BMWP01000003">
    <property type="protein sequence ID" value="GGW24498.1"/>
    <property type="molecule type" value="Genomic_DNA"/>
</dbReference>
<reference evidence="3" key="1">
    <citation type="journal article" date="2014" name="Int. J. Syst. Evol. Microbiol.">
        <title>Complete genome sequence of Corynebacterium casei LMG S-19264T (=DSM 44701T), isolated from a smear-ripened cheese.</title>
        <authorList>
            <consortium name="US DOE Joint Genome Institute (JGI-PGF)"/>
            <person name="Walter F."/>
            <person name="Albersmeier A."/>
            <person name="Kalinowski J."/>
            <person name="Ruckert C."/>
        </authorList>
    </citation>
    <scope>NUCLEOTIDE SEQUENCE</scope>
    <source>
        <strain evidence="3">KCTC 12113</strain>
    </source>
</reference>